<keyword evidence="2" id="KW-1185">Reference proteome</keyword>
<organism evidence="1 2">
    <name type="scientific">Spirodela intermedia</name>
    <name type="common">Intermediate duckweed</name>
    <dbReference type="NCBI Taxonomy" id="51605"/>
    <lineage>
        <taxon>Eukaryota</taxon>
        <taxon>Viridiplantae</taxon>
        <taxon>Streptophyta</taxon>
        <taxon>Embryophyta</taxon>
        <taxon>Tracheophyta</taxon>
        <taxon>Spermatophyta</taxon>
        <taxon>Magnoliopsida</taxon>
        <taxon>Liliopsida</taxon>
        <taxon>Araceae</taxon>
        <taxon>Lemnoideae</taxon>
        <taxon>Spirodela</taxon>
    </lineage>
</organism>
<dbReference type="EMBL" id="LR746267">
    <property type="protein sequence ID" value="CAA7395233.1"/>
    <property type="molecule type" value="Genomic_DNA"/>
</dbReference>
<reference evidence="1" key="1">
    <citation type="submission" date="2020-02" db="EMBL/GenBank/DDBJ databases">
        <authorList>
            <person name="Scholz U."/>
            <person name="Mascher M."/>
            <person name="Fiebig A."/>
        </authorList>
    </citation>
    <scope>NUCLEOTIDE SEQUENCE</scope>
</reference>
<gene>
    <name evidence="1" type="ORF">SI8410_04005894</name>
</gene>
<sequence>MGKYSRLEHVGSEGRSAARIIEMDNRHVGGTVLHVRFDDHGIMAKTPSIG</sequence>
<protein>
    <submittedName>
        <fullName evidence="1">Uncharacterized protein</fullName>
    </submittedName>
</protein>
<proteinExistence type="predicted"/>
<accession>A0A7I8KC28</accession>
<dbReference type="Proteomes" id="UP000663760">
    <property type="component" value="Chromosome 4"/>
</dbReference>
<dbReference type="AlphaFoldDB" id="A0A7I8KC28"/>
<name>A0A7I8KC28_SPIIN</name>
<evidence type="ECO:0000313" key="2">
    <source>
        <dbReference type="Proteomes" id="UP000663760"/>
    </source>
</evidence>
<evidence type="ECO:0000313" key="1">
    <source>
        <dbReference type="EMBL" id="CAA7395233.1"/>
    </source>
</evidence>